<evidence type="ECO:0000313" key="10">
    <source>
        <dbReference type="Proteomes" id="UP000807542"/>
    </source>
</evidence>
<name>A0A9D7ALL1_9GAMM</name>
<dbReference type="InterPro" id="IPR025662">
    <property type="entry name" value="Sigma_54_int_dom_ATP-bd_1"/>
</dbReference>
<dbReference type="InterPro" id="IPR036634">
    <property type="entry name" value="PRD_sf"/>
</dbReference>
<dbReference type="InterPro" id="IPR036662">
    <property type="entry name" value="PTS_EIIA_man-typ_sf"/>
</dbReference>
<evidence type="ECO:0000256" key="4">
    <source>
        <dbReference type="ARBA" id="ARBA00023125"/>
    </source>
</evidence>
<dbReference type="Pfam" id="PF00158">
    <property type="entry name" value="Sigma54_activat"/>
    <property type="match status" value="1"/>
</dbReference>
<dbReference type="Gene3D" id="3.40.50.300">
    <property type="entry name" value="P-loop containing nucleotide triphosphate hydrolases"/>
    <property type="match status" value="1"/>
</dbReference>
<comment type="caution">
    <text evidence="9">The sequence shown here is derived from an EMBL/GenBank/DDBJ whole genome shotgun (WGS) entry which is preliminary data.</text>
</comment>
<evidence type="ECO:0000313" key="9">
    <source>
        <dbReference type="EMBL" id="MBK5178140.1"/>
    </source>
</evidence>
<dbReference type="PROSITE" id="PS51372">
    <property type="entry name" value="PRD_2"/>
    <property type="match status" value="2"/>
</dbReference>
<reference evidence="9 11" key="1">
    <citation type="submission" date="2020-11" db="EMBL/GenBank/DDBJ databases">
        <title>Insectihabitans protaetiae gen. nov. sp. nov. and Insectihabitans allomyrinae sp. nov., isolated from larvae of Protaetia brevitarsis seulensis and Allomyrina dichotoma, respectively.</title>
        <authorList>
            <person name="Lee S.D."/>
            <person name="Byeon Y.-S."/>
            <person name="Kim S.-M."/>
            <person name="Yang H.L."/>
            <person name="Kim I.S."/>
        </authorList>
    </citation>
    <scope>NUCLEOTIDE SEQUENCE</scope>
    <source>
        <strain evidence="9">CWB-B4</strain>
        <strain evidence="8 11">CWB-B43</strain>
    </source>
</reference>
<dbReference type="InterPro" id="IPR004701">
    <property type="entry name" value="PTS_EIIA_man-typ"/>
</dbReference>
<gene>
    <name evidence="9" type="ORF">I2492_17615</name>
    <name evidence="8" type="ORF">I2493_17610</name>
</gene>
<organism evidence="9 10">
    <name type="scientific">Limnobaculum xujianqingii</name>
    <dbReference type="NCBI Taxonomy" id="2738837"/>
    <lineage>
        <taxon>Bacteria</taxon>
        <taxon>Pseudomonadati</taxon>
        <taxon>Pseudomonadota</taxon>
        <taxon>Gammaproteobacteria</taxon>
        <taxon>Enterobacterales</taxon>
        <taxon>Budviciaceae</taxon>
        <taxon>Limnobaculum</taxon>
    </lineage>
</organism>
<accession>A0A9D7ALL1</accession>
<dbReference type="InterPro" id="IPR011608">
    <property type="entry name" value="PRD"/>
</dbReference>
<dbReference type="RefSeq" id="WP_228399271.1">
    <property type="nucleotide sequence ID" value="NZ_JADRCP010000007.1"/>
</dbReference>
<sequence>MRIDIVYDYLRKSNQPEGITASQLAENTGLSRANVSSELNKLVNQGKATKTKGKPVYYFCVEALDVPQQVLSQQLDNFVEQNPSLYSAVAQAKAAILYPPQGMNLLLLGETGVGKSMFAEMLHAYAIETQQIAQDAPFVIFNCADYANNPQLLLAQLFGAKRGAYTGADEERIGLLEKANRGILFLDEVHRLPPEGQEMFFTFIDKGIYRRLGETAIERTAPVRIFAATTESPQSALLNTFTRRFPMAITLPALRSRTFEERFNLIKRFFSQEAGHLHSQITVSANTLRALLSYDCANNVGQLKSDIRFACASAYVEYCSGKTAQIEVYSRTLPDYANSALFTHIEHRQIWNKIIGINKKSIVFSADDACIFVEDHPADNIYDMLNLRMSELKSLGVDDSVLEKTIENDIAEYFQMHINSATRHYNSSKLDSLVSEKTLRLTEELIQYVEVKFQRPLNPRLYYGLANHIEHAVERVRSNKCIVHPQLNRIRTSHSEMFNVALDCLHMIERVMEVTLPIDEAGFLTMFLVFGERGIDLQHNDVQIFVVAHGKNTASALADTANELLGVNYAIAFNAPLEEKAQQVLERIIDYIRTSKNQSDIMLLVDMGSLTTFAATIEQQCGIKVASLQLISTMHVIEAIQSAMNGNSLSEVYQDVQKVNQFLTSQVNPTDSTQSPVREHLISRKLAIITLCTTGEGTAQVIENLLIKSLSYRKNLIDIIPLNINSESSVKRHIERLSADYMIIAIVSPFPIYCDIPLFDLADILHRNGISSLQSLIDTEATYSLVTGTLEQLIVNLPPDYLVSEIRKFNNKIIASLGVSQSTNLLIGLIMHIACMLDRLKAGESGHRFKDKPLYLEQHADEIRLIKQAITSLEQAFNVTLVDDELCSIHRFYRQ</sequence>
<dbReference type="CDD" id="cd00090">
    <property type="entry name" value="HTH_ARSR"/>
    <property type="match status" value="1"/>
</dbReference>
<dbReference type="Gene3D" id="3.40.50.510">
    <property type="entry name" value="Phosphotransferase system, mannose-type IIA component"/>
    <property type="match status" value="1"/>
</dbReference>
<dbReference type="PANTHER" id="PTHR32071:SF38">
    <property type="entry name" value="PSP OPERON TRANSCRIPTIONAL ACTIVATOR"/>
    <property type="match status" value="1"/>
</dbReference>
<keyword evidence="11" id="KW-1185">Reference proteome</keyword>
<evidence type="ECO:0000259" key="5">
    <source>
        <dbReference type="PROSITE" id="PS50045"/>
    </source>
</evidence>
<dbReference type="EMBL" id="JADRCP010000007">
    <property type="protein sequence ID" value="MBK5178140.1"/>
    <property type="molecule type" value="Genomic_DNA"/>
</dbReference>
<dbReference type="Gene3D" id="1.10.10.10">
    <property type="entry name" value="Winged helix-like DNA-binding domain superfamily/Winged helix DNA-binding domain"/>
    <property type="match status" value="1"/>
</dbReference>
<dbReference type="CDD" id="cd00009">
    <property type="entry name" value="AAA"/>
    <property type="match status" value="1"/>
</dbReference>
<feature type="domain" description="Sigma-54 factor interaction" evidence="5">
    <location>
        <begin position="78"/>
        <end position="312"/>
    </location>
</feature>
<dbReference type="InterPro" id="IPR011991">
    <property type="entry name" value="ArsR-like_HTH"/>
</dbReference>
<dbReference type="GO" id="GO:0016020">
    <property type="term" value="C:membrane"/>
    <property type="evidence" value="ECO:0007669"/>
    <property type="project" value="InterPro"/>
</dbReference>
<evidence type="ECO:0000259" key="6">
    <source>
        <dbReference type="PROSITE" id="PS51096"/>
    </source>
</evidence>
<evidence type="ECO:0000313" key="11">
    <source>
        <dbReference type="Proteomes" id="UP001296969"/>
    </source>
</evidence>
<dbReference type="InterPro" id="IPR002078">
    <property type="entry name" value="Sigma_54_int"/>
</dbReference>
<dbReference type="AlphaFoldDB" id="A0A9D7ALL1"/>
<protein>
    <submittedName>
        <fullName evidence="9">Sigma 54-interacting transcriptional regulator</fullName>
    </submittedName>
</protein>
<dbReference type="SUPFAM" id="SSF46785">
    <property type="entry name" value="Winged helix' DNA-binding domain"/>
    <property type="match status" value="1"/>
</dbReference>
<dbReference type="Pfam" id="PF03610">
    <property type="entry name" value="EIIA-man"/>
    <property type="match status" value="1"/>
</dbReference>
<dbReference type="InterPro" id="IPR027417">
    <property type="entry name" value="P-loop_NTPase"/>
</dbReference>
<dbReference type="GO" id="GO:0009401">
    <property type="term" value="P:phosphoenolpyruvate-dependent sugar phosphotransferase system"/>
    <property type="evidence" value="ECO:0007669"/>
    <property type="project" value="InterPro"/>
</dbReference>
<evidence type="ECO:0000256" key="2">
    <source>
        <dbReference type="ARBA" id="ARBA00022741"/>
    </source>
</evidence>
<dbReference type="PROSITE" id="PS00675">
    <property type="entry name" value="SIGMA54_INTERACT_1"/>
    <property type="match status" value="1"/>
</dbReference>
<dbReference type="Gene3D" id="1.10.1790.10">
    <property type="entry name" value="PRD domain"/>
    <property type="match status" value="2"/>
</dbReference>
<keyword evidence="3" id="KW-0067">ATP-binding</keyword>
<evidence type="ECO:0000256" key="1">
    <source>
        <dbReference type="ARBA" id="ARBA00022679"/>
    </source>
</evidence>
<dbReference type="SMART" id="SM00382">
    <property type="entry name" value="AAA"/>
    <property type="match status" value="1"/>
</dbReference>
<evidence type="ECO:0000256" key="3">
    <source>
        <dbReference type="ARBA" id="ARBA00022840"/>
    </source>
</evidence>
<dbReference type="Proteomes" id="UP001296969">
    <property type="component" value="Unassembled WGS sequence"/>
</dbReference>
<keyword evidence="2" id="KW-0547">Nucleotide-binding</keyword>
<keyword evidence="4" id="KW-0238">DNA-binding</keyword>
<dbReference type="GO" id="GO:0016740">
    <property type="term" value="F:transferase activity"/>
    <property type="evidence" value="ECO:0007669"/>
    <property type="project" value="UniProtKB-KW"/>
</dbReference>
<dbReference type="GO" id="GO:0003677">
    <property type="term" value="F:DNA binding"/>
    <property type="evidence" value="ECO:0007669"/>
    <property type="project" value="UniProtKB-KW"/>
</dbReference>
<dbReference type="InterPro" id="IPR003593">
    <property type="entry name" value="AAA+_ATPase"/>
</dbReference>
<dbReference type="Proteomes" id="UP000807542">
    <property type="component" value="Unassembled WGS sequence"/>
</dbReference>
<dbReference type="PROSITE" id="PS51096">
    <property type="entry name" value="PTS_EIIA_TYPE_4"/>
    <property type="match status" value="1"/>
</dbReference>
<dbReference type="SUPFAM" id="SSF53062">
    <property type="entry name" value="PTS system fructose IIA component-like"/>
    <property type="match status" value="1"/>
</dbReference>
<evidence type="ECO:0000259" key="7">
    <source>
        <dbReference type="PROSITE" id="PS51372"/>
    </source>
</evidence>
<feature type="domain" description="PRD" evidence="7">
    <location>
        <begin position="797"/>
        <end position="895"/>
    </location>
</feature>
<dbReference type="InterPro" id="IPR036390">
    <property type="entry name" value="WH_DNA-bd_sf"/>
</dbReference>
<dbReference type="SUPFAM" id="SSF52540">
    <property type="entry name" value="P-loop containing nucleoside triphosphate hydrolases"/>
    <property type="match status" value="1"/>
</dbReference>
<feature type="domain" description="PTS EIIA type-4" evidence="6">
    <location>
        <begin position="541"/>
        <end position="667"/>
    </location>
</feature>
<feature type="domain" description="PRD" evidence="7">
    <location>
        <begin position="433"/>
        <end position="538"/>
    </location>
</feature>
<dbReference type="PROSITE" id="PS50045">
    <property type="entry name" value="SIGMA54_INTERACT_4"/>
    <property type="match status" value="1"/>
</dbReference>
<dbReference type="InterPro" id="IPR036388">
    <property type="entry name" value="WH-like_DNA-bd_sf"/>
</dbReference>
<dbReference type="Pfam" id="PF00874">
    <property type="entry name" value="PRD"/>
    <property type="match status" value="2"/>
</dbReference>
<dbReference type="SUPFAM" id="SSF63520">
    <property type="entry name" value="PTS-regulatory domain, PRD"/>
    <property type="match status" value="2"/>
</dbReference>
<evidence type="ECO:0000313" key="8">
    <source>
        <dbReference type="EMBL" id="MBK5074830.1"/>
    </source>
</evidence>
<dbReference type="PANTHER" id="PTHR32071">
    <property type="entry name" value="TRANSCRIPTIONAL REGULATORY PROTEIN"/>
    <property type="match status" value="1"/>
</dbReference>
<proteinExistence type="predicted"/>
<dbReference type="GO" id="GO:0006355">
    <property type="term" value="P:regulation of DNA-templated transcription"/>
    <property type="evidence" value="ECO:0007669"/>
    <property type="project" value="InterPro"/>
</dbReference>
<keyword evidence="1" id="KW-0808">Transferase</keyword>
<dbReference type="GO" id="GO:0005524">
    <property type="term" value="F:ATP binding"/>
    <property type="evidence" value="ECO:0007669"/>
    <property type="project" value="UniProtKB-KW"/>
</dbReference>
<dbReference type="EMBL" id="JADRCQ010000007">
    <property type="protein sequence ID" value="MBK5074830.1"/>
    <property type="molecule type" value="Genomic_DNA"/>
</dbReference>